<keyword evidence="2" id="KW-1185">Reference proteome</keyword>
<organism evidence="1 2">
    <name type="scientific">Neolecta irregularis (strain DAH-3)</name>
    <dbReference type="NCBI Taxonomy" id="1198029"/>
    <lineage>
        <taxon>Eukaryota</taxon>
        <taxon>Fungi</taxon>
        <taxon>Dikarya</taxon>
        <taxon>Ascomycota</taxon>
        <taxon>Taphrinomycotina</taxon>
        <taxon>Neolectales</taxon>
        <taxon>Neolectaceae</taxon>
        <taxon>Neolecta</taxon>
    </lineage>
</organism>
<name>A0A1U7LWJ0_NEOID</name>
<evidence type="ECO:0000313" key="1">
    <source>
        <dbReference type="EMBL" id="OLL27004.1"/>
    </source>
</evidence>
<accession>A0A1U7LWJ0</accession>
<sequence length="418" mass="48169">MLTVVGALHEWSQIGIKQNYYQSPDSRDGHNGRLFNIATDTLEEAAIICLHLCQKYGFFAVVIIGIGDQESSCFFPDQRFLGFEQDDSTLVPLDIPQRELPQVSRISLVIGDSIALFPRWKSTITRCIQRKNYYAFKVIPSFPTKHNLQNLSSVPSSGLNFIRDIDSFQSLNQWRIQFDSLAGLGPTNVQNEIVLRWRRGIEMSIFTPPTQISSHWVGNDEWKKPQIINMISHILDKTPLDASMVYAYASTMFRDLYREVETPEDTFLPIATRRIQNEGFQVVQLSGNHWLTVKWISHPQGISTLMYSTRDIYEADLAIPEFRRFINRIENDLQPRQPVVVYRNCPENDEAFCAIFLTVITALSIPPLGVFYEGIPDDFRLYMAYNLMQQFGFTGEEVDQRHQGEFHTPVRSNANRLR</sequence>
<dbReference type="EMBL" id="LXFE01000126">
    <property type="protein sequence ID" value="OLL27004.1"/>
    <property type="molecule type" value="Genomic_DNA"/>
</dbReference>
<evidence type="ECO:0000313" key="2">
    <source>
        <dbReference type="Proteomes" id="UP000186594"/>
    </source>
</evidence>
<protein>
    <submittedName>
        <fullName evidence="1">Uncharacterized protein</fullName>
    </submittedName>
</protein>
<proteinExistence type="predicted"/>
<dbReference type="Proteomes" id="UP000186594">
    <property type="component" value="Unassembled WGS sequence"/>
</dbReference>
<comment type="caution">
    <text evidence="1">The sequence shown here is derived from an EMBL/GenBank/DDBJ whole genome shotgun (WGS) entry which is preliminary data.</text>
</comment>
<gene>
    <name evidence="1" type="ORF">NEOLI_000019</name>
</gene>
<dbReference type="AlphaFoldDB" id="A0A1U7LWJ0"/>
<reference evidence="1 2" key="1">
    <citation type="submission" date="2016-04" db="EMBL/GenBank/DDBJ databases">
        <title>Evolutionary innovation and constraint leading to complex multicellularity in the Ascomycota.</title>
        <authorList>
            <person name="Cisse O."/>
            <person name="Nguyen A."/>
            <person name="Hewitt D.A."/>
            <person name="Jedd G."/>
            <person name="Stajich J.E."/>
        </authorList>
    </citation>
    <scope>NUCLEOTIDE SEQUENCE [LARGE SCALE GENOMIC DNA]</scope>
    <source>
        <strain evidence="1 2">DAH-3</strain>
    </source>
</reference>